<evidence type="ECO:0000313" key="3">
    <source>
        <dbReference type="EMBL" id="CAK9143100.1"/>
    </source>
</evidence>
<dbReference type="Pfam" id="PF25084">
    <property type="entry name" value="LbH_EIF2B"/>
    <property type="match status" value="1"/>
</dbReference>
<dbReference type="Gene3D" id="2.160.10.10">
    <property type="entry name" value="Hexapeptide repeat proteins"/>
    <property type="match status" value="1"/>
</dbReference>
<keyword evidence="4" id="KW-1185">Reference proteome</keyword>
<dbReference type="SUPFAM" id="SSF51161">
    <property type="entry name" value="Trimeric LpxA-like enzymes"/>
    <property type="match status" value="1"/>
</dbReference>
<evidence type="ECO:0000313" key="4">
    <source>
        <dbReference type="Proteomes" id="UP001642360"/>
    </source>
</evidence>
<dbReference type="InterPro" id="IPR056764">
    <property type="entry name" value="LbH_EIF2B3/5"/>
</dbReference>
<comment type="caution">
    <text evidence="3">The sequence shown here is derived from an EMBL/GenBank/DDBJ whole genome shotgun (WGS) entry which is preliminary data.</text>
</comment>
<feature type="domain" description="EIF2B subunit epsilon/gamma LbH" evidence="2">
    <location>
        <begin position="41"/>
        <end position="128"/>
    </location>
</feature>
<sequence>MFIVYACKMATFFSIENPLLWVPLNNWFTSATVFLNLFFSEVGQSRSAQIGPFTVIGNGTTVGSNARISNSVVGEGCTIGSNVSIEGCYIWHNVTIEDSCKLRHAIVCDGVIMKSGAALEPGVVLSFKDVHLPHISMLVSARYFVPNVS</sequence>
<gene>
    <name evidence="3" type="ORF">ILEXP_LOCUS10797</name>
</gene>
<dbReference type="AlphaFoldDB" id="A0ABC8RHT3"/>
<evidence type="ECO:0000259" key="2">
    <source>
        <dbReference type="Pfam" id="PF25084"/>
    </source>
</evidence>
<organism evidence="3 4">
    <name type="scientific">Ilex paraguariensis</name>
    <name type="common">yerba mate</name>
    <dbReference type="NCBI Taxonomy" id="185542"/>
    <lineage>
        <taxon>Eukaryota</taxon>
        <taxon>Viridiplantae</taxon>
        <taxon>Streptophyta</taxon>
        <taxon>Embryophyta</taxon>
        <taxon>Tracheophyta</taxon>
        <taxon>Spermatophyta</taxon>
        <taxon>Magnoliopsida</taxon>
        <taxon>eudicotyledons</taxon>
        <taxon>Gunneridae</taxon>
        <taxon>Pentapetalae</taxon>
        <taxon>asterids</taxon>
        <taxon>campanulids</taxon>
        <taxon>Aquifoliales</taxon>
        <taxon>Aquifoliaceae</taxon>
        <taxon>Ilex</taxon>
    </lineage>
</organism>
<dbReference type="PANTHER" id="PTHR45887:SF1">
    <property type="entry name" value="TRANSLATION INITIATION FACTOR EIF-2B SUBUNIT EPSILON"/>
    <property type="match status" value="1"/>
</dbReference>
<proteinExistence type="predicted"/>
<dbReference type="EMBL" id="CAUOFW020001280">
    <property type="protein sequence ID" value="CAK9143100.1"/>
    <property type="molecule type" value="Genomic_DNA"/>
</dbReference>
<protein>
    <recommendedName>
        <fullName evidence="2">EIF2B subunit epsilon/gamma LbH domain-containing protein</fullName>
    </recommendedName>
</protein>
<dbReference type="InterPro" id="IPR051956">
    <property type="entry name" value="eIF2B_epsilon"/>
</dbReference>
<dbReference type="InterPro" id="IPR011004">
    <property type="entry name" value="Trimer_LpxA-like_sf"/>
</dbReference>
<reference evidence="3 4" key="1">
    <citation type="submission" date="2024-02" db="EMBL/GenBank/DDBJ databases">
        <authorList>
            <person name="Vignale AGUSTIN F."/>
            <person name="Sosa J E."/>
            <person name="Modenutti C."/>
        </authorList>
    </citation>
    <scope>NUCLEOTIDE SEQUENCE [LARGE SCALE GENOMIC DNA]</scope>
</reference>
<name>A0ABC8RHT3_9AQUA</name>
<evidence type="ECO:0000256" key="1">
    <source>
        <dbReference type="ARBA" id="ARBA00022490"/>
    </source>
</evidence>
<accession>A0ABC8RHT3</accession>
<dbReference type="Proteomes" id="UP001642360">
    <property type="component" value="Unassembled WGS sequence"/>
</dbReference>
<dbReference type="PANTHER" id="PTHR45887">
    <property type="entry name" value="TRANSLATION INITIATION FACTOR EIF-2B SUBUNIT EPSILON"/>
    <property type="match status" value="1"/>
</dbReference>
<keyword evidence="1" id="KW-0963">Cytoplasm</keyword>